<organism evidence="1 2">
    <name type="scientific">Tatumella punctata</name>
    <dbReference type="NCBI Taxonomy" id="399969"/>
    <lineage>
        <taxon>Bacteria</taxon>
        <taxon>Pseudomonadati</taxon>
        <taxon>Pseudomonadota</taxon>
        <taxon>Gammaproteobacteria</taxon>
        <taxon>Enterobacterales</taxon>
        <taxon>Erwiniaceae</taxon>
        <taxon>Tatumella</taxon>
    </lineage>
</organism>
<evidence type="ECO:0000313" key="2">
    <source>
        <dbReference type="Proteomes" id="UP001596215"/>
    </source>
</evidence>
<sequence length="58" mass="6404">MHKSYLLHTRREDVFNENNCVVNIPEPSGNQMPDTGDIVISGRAIKLPVWLKAGTLAG</sequence>
<dbReference type="RefSeq" id="WP_212708356.1">
    <property type="nucleotide sequence ID" value="NZ_BAAAFW010000029.1"/>
</dbReference>
<dbReference type="Proteomes" id="UP001596215">
    <property type="component" value="Unassembled WGS sequence"/>
</dbReference>
<name>A0ABW1VRS8_9GAMM</name>
<gene>
    <name evidence="1" type="ORF">ACFP73_10175</name>
</gene>
<protein>
    <submittedName>
        <fullName evidence="1">Uncharacterized protein</fullName>
    </submittedName>
</protein>
<reference evidence="2" key="1">
    <citation type="journal article" date="2019" name="Int. J. Syst. Evol. Microbiol.">
        <title>The Global Catalogue of Microorganisms (GCM) 10K type strain sequencing project: providing services to taxonomists for standard genome sequencing and annotation.</title>
        <authorList>
            <consortium name="The Broad Institute Genomics Platform"/>
            <consortium name="The Broad Institute Genome Sequencing Center for Infectious Disease"/>
            <person name="Wu L."/>
            <person name="Ma J."/>
        </authorList>
    </citation>
    <scope>NUCLEOTIDE SEQUENCE [LARGE SCALE GENOMIC DNA]</scope>
    <source>
        <strain evidence="2">CGMCC 4.1530</strain>
    </source>
</reference>
<accession>A0ABW1VRS8</accession>
<comment type="caution">
    <text evidence="1">The sequence shown here is derived from an EMBL/GenBank/DDBJ whole genome shotgun (WGS) entry which is preliminary data.</text>
</comment>
<keyword evidence="2" id="KW-1185">Reference proteome</keyword>
<proteinExistence type="predicted"/>
<evidence type="ECO:0000313" key="1">
    <source>
        <dbReference type="EMBL" id="MFC6362457.1"/>
    </source>
</evidence>
<dbReference type="EMBL" id="JBHSUC010000011">
    <property type="protein sequence ID" value="MFC6362457.1"/>
    <property type="molecule type" value="Genomic_DNA"/>
</dbReference>